<dbReference type="AlphaFoldDB" id="A0A6I4MHX3"/>
<evidence type="ECO:0000259" key="2">
    <source>
        <dbReference type="Pfam" id="PF12172"/>
    </source>
</evidence>
<sequence length="137" mass="15147">MKLHDPAMFTGNAEDPALVGQKCRACGKVAFPRKRVCPGCFGESLDDHVLSTTGVLHTFTCTHVGAPHLPSPYLLGFVDVPEGVRLLSLLTDCDPWEEVLRVGMPMEMVMRPLMRDASGEDLYTYKFRPAGQKRTNP</sequence>
<dbReference type="SUPFAM" id="SSF50249">
    <property type="entry name" value="Nucleic acid-binding proteins"/>
    <property type="match status" value="1"/>
</dbReference>
<organism evidence="3 4">
    <name type="scientific">Actinomadura physcomitrii</name>
    <dbReference type="NCBI Taxonomy" id="2650748"/>
    <lineage>
        <taxon>Bacteria</taxon>
        <taxon>Bacillati</taxon>
        <taxon>Actinomycetota</taxon>
        <taxon>Actinomycetes</taxon>
        <taxon>Streptosporangiales</taxon>
        <taxon>Thermomonosporaceae</taxon>
        <taxon>Actinomadura</taxon>
    </lineage>
</organism>
<evidence type="ECO:0000313" key="3">
    <source>
        <dbReference type="EMBL" id="MWA03271.1"/>
    </source>
</evidence>
<reference evidence="3" key="1">
    <citation type="submission" date="2019-12" db="EMBL/GenBank/DDBJ databases">
        <title>Actinomadura physcomitrii sp. nov., a novel actinomycete isolated from moss [Physcomitrium sphaericum (Ludw) Fuernr].</title>
        <authorList>
            <person name="Zhuang X."/>
        </authorList>
    </citation>
    <scope>NUCLEOTIDE SEQUENCE [LARGE SCALE GENOMIC DNA]</scope>
    <source>
        <strain evidence="3">LD22</strain>
    </source>
</reference>
<dbReference type="RefSeq" id="WP_151595810.1">
    <property type="nucleotide sequence ID" value="NZ_WBMS02000018.1"/>
</dbReference>
<name>A0A6I4MHX3_9ACTN</name>
<evidence type="ECO:0000259" key="1">
    <source>
        <dbReference type="Pfam" id="PF01796"/>
    </source>
</evidence>
<dbReference type="Pfam" id="PF01796">
    <property type="entry name" value="OB_ChsH2_C"/>
    <property type="match status" value="1"/>
</dbReference>
<dbReference type="InterPro" id="IPR022002">
    <property type="entry name" value="ChsH2_Znr"/>
</dbReference>
<evidence type="ECO:0000313" key="4">
    <source>
        <dbReference type="Proteomes" id="UP000462055"/>
    </source>
</evidence>
<dbReference type="Pfam" id="PF12172">
    <property type="entry name" value="zf-ChsH2"/>
    <property type="match status" value="1"/>
</dbReference>
<feature type="domain" description="ChsH2 rubredoxin-like zinc ribbon" evidence="2">
    <location>
        <begin position="14"/>
        <end position="45"/>
    </location>
</feature>
<dbReference type="InterPro" id="IPR052513">
    <property type="entry name" value="Thioester_dehydratase-like"/>
</dbReference>
<comment type="caution">
    <text evidence="3">The sequence shown here is derived from an EMBL/GenBank/DDBJ whole genome shotgun (WGS) entry which is preliminary data.</text>
</comment>
<dbReference type="PANTHER" id="PTHR34075">
    <property type="entry name" value="BLR3430 PROTEIN"/>
    <property type="match status" value="1"/>
</dbReference>
<dbReference type="Gene3D" id="6.10.30.10">
    <property type="match status" value="1"/>
</dbReference>
<gene>
    <name evidence="3" type="ORF">F8568_023405</name>
</gene>
<proteinExistence type="predicted"/>
<dbReference type="InterPro" id="IPR012340">
    <property type="entry name" value="NA-bd_OB-fold"/>
</dbReference>
<dbReference type="PANTHER" id="PTHR34075:SF5">
    <property type="entry name" value="BLR3430 PROTEIN"/>
    <property type="match status" value="1"/>
</dbReference>
<dbReference type="InterPro" id="IPR002878">
    <property type="entry name" value="ChsH2_C"/>
</dbReference>
<protein>
    <submittedName>
        <fullName evidence="3">Benzoylsuccinyl-CoA thiolase</fullName>
    </submittedName>
</protein>
<dbReference type="EMBL" id="WBMS02000018">
    <property type="protein sequence ID" value="MWA03271.1"/>
    <property type="molecule type" value="Genomic_DNA"/>
</dbReference>
<dbReference type="Proteomes" id="UP000462055">
    <property type="component" value="Unassembled WGS sequence"/>
</dbReference>
<feature type="domain" description="ChsH2 C-terminal OB-fold" evidence="1">
    <location>
        <begin position="49"/>
        <end position="111"/>
    </location>
</feature>
<keyword evidence="4" id="KW-1185">Reference proteome</keyword>
<accession>A0A6I4MHX3</accession>